<feature type="compositionally biased region" description="Basic residues" evidence="1">
    <location>
        <begin position="76"/>
        <end position="92"/>
    </location>
</feature>
<evidence type="ECO:0000313" key="2">
    <source>
        <dbReference type="EMBL" id="CAA9314264.1"/>
    </source>
</evidence>
<feature type="compositionally biased region" description="Basic residues" evidence="1">
    <location>
        <begin position="38"/>
        <end position="50"/>
    </location>
</feature>
<dbReference type="AlphaFoldDB" id="A0A6J4KU19"/>
<gene>
    <name evidence="2" type="ORF">AVDCRST_MAG71-906</name>
</gene>
<reference evidence="2" key="1">
    <citation type="submission" date="2020-02" db="EMBL/GenBank/DDBJ databases">
        <authorList>
            <person name="Meier V. D."/>
        </authorList>
    </citation>
    <scope>NUCLEOTIDE SEQUENCE</scope>
    <source>
        <strain evidence="2">AVDCRST_MAG71</strain>
    </source>
</reference>
<dbReference type="GO" id="GO:0047134">
    <property type="term" value="F:protein-disulfide reductase [NAD(P)H] activity"/>
    <property type="evidence" value="ECO:0007669"/>
    <property type="project" value="UniProtKB-EC"/>
</dbReference>
<name>A0A6J4KU19_9GAMM</name>
<dbReference type="EMBL" id="CADCUA010000250">
    <property type="protein sequence ID" value="CAA9314264.1"/>
    <property type="molecule type" value="Genomic_DNA"/>
</dbReference>
<accession>A0A6J4KU19</accession>
<dbReference type="EC" id="1.8.1.8" evidence="2"/>
<sequence length="112" mass="12602">CRAVERAAPRRTAGGRQAGAGQHDRGLVHHLPCERTHRAVQRRRARGAHRARCDLPQGRLDAPGRGNHALPPAARPQRRAAVRALSRRRWRAPRAAAAADRGWRRRRDPFDV</sequence>
<feature type="compositionally biased region" description="Low complexity" evidence="1">
    <location>
        <begin position="10"/>
        <end position="21"/>
    </location>
</feature>
<feature type="compositionally biased region" description="Basic and acidic residues" evidence="1">
    <location>
        <begin position="22"/>
        <end position="37"/>
    </location>
</feature>
<feature type="non-terminal residue" evidence="2">
    <location>
        <position position="1"/>
    </location>
</feature>
<organism evidence="2">
    <name type="scientific">uncultured Lysobacter sp</name>
    <dbReference type="NCBI Taxonomy" id="271060"/>
    <lineage>
        <taxon>Bacteria</taxon>
        <taxon>Pseudomonadati</taxon>
        <taxon>Pseudomonadota</taxon>
        <taxon>Gammaproteobacteria</taxon>
        <taxon>Lysobacterales</taxon>
        <taxon>Lysobacteraceae</taxon>
        <taxon>Lysobacter</taxon>
        <taxon>environmental samples</taxon>
    </lineage>
</organism>
<proteinExistence type="predicted"/>
<feature type="region of interest" description="Disordered" evidence="1">
    <location>
        <begin position="1"/>
        <end position="112"/>
    </location>
</feature>
<feature type="non-terminal residue" evidence="2">
    <location>
        <position position="112"/>
    </location>
</feature>
<evidence type="ECO:0000256" key="1">
    <source>
        <dbReference type="SAM" id="MobiDB-lite"/>
    </source>
</evidence>
<protein>
    <submittedName>
        <fullName evidence="2">Cytochrome c-type biogenesis protein DsbD, protein-disulfide reductase</fullName>
        <ecNumber evidence="2">1.8.1.8</ecNumber>
    </submittedName>
</protein>
<feature type="compositionally biased region" description="Basic residues" evidence="1">
    <location>
        <begin position="103"/>
        <end position="112"/>
    </location>
</feature>
<keyword evidence="2" id="KW-0560">Oxidoreductase</keyword>